<dbReference type="InterPro" id="IPR008271">
    <property type="entry name" value="Ser/Thr_kinase_AS"/>
</dbReference>
<feature type="signal peptide" evidence="14">
    <location>
        <begin position="1"/>
        <end position="25"/>
    </location>
</feature>
<keyword evidence="11" id="KW-0325">Glycoprotein</keyword>
<dbReference type="GO" id="GO:0016020">
    <property type="term" value="C:membrane"/>
    <property type="evidence" value="ECO:0007669"/>
    <property type="project" value="UniProtKB-SubCell"/>
</dbReference>
<dbReference type="FunFam" id="2.60.120.430:FF:000003">
    <property type="entry name" value="FERONIA receptor-like kinase"/>
    <property type="match status" value="1"/>
</dbReference>
<proteinExistence type="predicted"/>
<dbReference type="InterPro" id="IPR001245">
    <property type="entry name" value="Ser-Thr/Tyr_kinase_cat_dom"/>
</dbReference>
<dbReference type="CDD" id="cd14066">
    <property type="entry name" value="STKc_IRAK"/>
    <property type="match status" value="1"/>
</dbReference>
<keyword evidence="2" id="KW-0723">Serine/threonine-protein kinase</keyword>
<dbReference type="GO" id="GO:0004714">
    <property type="term" value="F:transmembrane receptor protein tyrosine kinase activity"/>
    <property type="evidence" value="ECO:0007669"/>
    <property type="project" value="InterPro"/>
</dbReference>
<keyword evidence="8 12" id="KW-0067">ATP-binding</keyword>
<keyword evidence="5 14" id="KW-0732">Signal</keyword>
<feature type="transmembrane region" description="Helical" evidence="13">
    <location>
        <begin position="444"/>
        <end position="468"/>
    </location>
</feature>
<keyword evidence="7" id="KW-0418">Kinase</keyword>
<evidence type="ECO:0000259" key="15">
    <source>
        <dbReference type="PROSITE" id="PS50011"/>
    </source>
</evidence>
<evidence type="ECO:0000256" key="4">
    <source>
        <dbReference type="ARBA" id="ARBA00022692"/>
    </source>
</evidence>
<dbReference type="InterPro" id="IPR011009">
    <property type="entry name" value="Kinase-like_dom_sf"/>
</dbReference>
<comment type="caution">
    <text evidence="16">The sequence shown here is derived from an EMBL/GenBank/DDBJ whole genome shotgun (WGS) entry which is preliminary data.</text>
</comment>
<evidence type="ECO:0000256" key="7">
    <source>
        <dbReference type="ARBA" id="ARBA00022777"/>
    </source>
</evidence>
<keyword evidence="4 13" id="KW-0812">Transmembrane</keyword>
<evidence type="ECO:0000256" key="6">
    <source>
        <dbReference type="ARBA" id="ARBA00022741"/>
    </source>
</evidence>
<evidence type="ECO:0000256" key="1">
    <source>
        <dbReference type="ARBA" id="ARBA00004479"/>
    </source>
</evidence>
<keyword evidence="9 13" id="KW-1133">Transmembrane helix</keyword>
<dbReference type="Proteomes" id="UP000188268">
    <property type="component" value="Unassembled WGS sequence"/>
</dbReference>
<evidence type="ECO:0000256" key="11">
    <source>
        <dbReference type="ARBA" id="ARBA00023180"/>
    </source>
</evidence>
<dbReference type="FunFam" id="1.10.510.10:FF:000252">
    <property type="entry name" value="Receptor-like protein kinase FERONIA"/>
    <property type="match status" value="1"/>
</dbReference>
<organism evidence="16 17">
    <name type="scientific">Corchorus capsularis</name>
    <name type="common">Jute</name>
    <dbReference type="NCBI Taxonomy" id="210143"/>
    <lineage>
        <taxon>Eukaryota</taxon>
        <taxon>Viridiplantae</taxon>
        <taxon>Streptophyta</taxon>
        <taxon>Embryophyta</taxon>
        <taxon>Tracheophyta</taxon>
        <taxon>Spermatophyta</taxon>
        <taxon>Magnoliopsida</taxon>
        <taxon>eudicotyledons</taxon>
        <taxon>Gunneridae</taxon>
        <taxon>Pentapetalae</taxon>
        <taxon>rosids</taxon>
        <taxon>malvids</taxon>
        <taxon>Malvales</taxon>
        <taxon>Malvaceae</taxon>
        <taxon>Grewioideae</taxon>
        <taxon>Apeibeae</taxon>
        <taxon>Corchorus</taxon>
    </lineage>
</organism>
<evidence type="ECO:0000256" key="12">
    <source>
        <dbReference type="PROSITE-ProRule" id="PRU10141"/>
    </source>
</evidence>
<evidence type="ECO:0000256" key="5">
    <source>
        <dbReference type="ARBA" id="ARBA00022729"/>
    </source>
</evidence>
<dbReference type="PANTHER" id="PTHR34590">
    <property type="entry name" value="OS03G0124300 PROTEIN-RELATED"/>
    <property type="match status" value="1"/>
</dbReference>
<evidence type="ECO:0000313" key="17">
    <source>
        <dbReference type="Proteomes" id="UP000188268"/>
    </source>
</evidence>
<evidence type="ECO:0000313" key="16">
    <source>
        <dbReference type="EMBL" id="OMO97460.1"/>
    </source>
</evidence>
<dbReference type="GO" id="GO:0004674">
    <property type="term" value="F:protein serine/threonine kinase activity"/>
    <property type="evidence" value="ECO:0007669"/>
    <property type="project" value="UniProtKB-KW"/>
</dbReference>
<dbReference type="EMBL" id="AWWV01007218">
    <property type="protein sequence ID" value="OMO97460.1"/>
    <property type="molecule type" value="Genomic_DNA"/>
</dbReference>
<comment type="subcellular location">
    <subcellularLocation>
        <location evidence="1">Membrane</location>
        <topology evidence="1">Single-pass type I membrane protein</topology>
    </subcellularLocation>
</comment>
<dbReference type="InterPro" id="IPR017441">
    <property type="entry name" value="Protein_kinase_ATP_BS"/>
</dbReference>
<dbReference type="STRING" id="210143.A0A1R3JRN2"/>
<dbReference type="Gene3D" id="1.10.510.10">
    <property type="entry name" value="Transferase(Phosphotransferase) domain 1"/>
    <property type="match status" value="1"/>
</dbReference>
<dbReference type="PROSITE" id="PS00108">
    <property type="entry name" value="PROTEIN_KINASE_ST"/>
    <property type="match status" value="1"/>
</dbReference>
<accession>A0A1R3JRN2</accession>
<reference evidence="16 17" key="1">
    <citation type="submission" date="2013-09" db="EMBL/GenBank/DDBJ databases">
        <title>Corchorus capsularis genome sequencing.</title>
        <authorList>
            <person name="Alam M."/>
            <person name="Haque M.S."/>
            <person name="Islam M.S."/>
            <person name="Emdad E.M."/>
            <person name="Islam M.M."/>
            <person name="Ahmed B."/>
            <person name="Halim A."/>
            <person name="Hossen Q.M.M."/>
            <person name="Hossain M.Z."/>
            <person name="Ahmed R."/>
            <person name="Khan M.M."/>
            <person name="Islam R."/>
            <person name="Rashid M.M."/>
            <person name="Khan S.A."/>
            <person name="Rahman M.S."/>
            <person name="Alam M."/>
        </authorList>
    </citation>
    <scope>NUCLEOTIDE SEQUENCE [LARGE SCALE GENOMIC DNA]</scope>
    <source>
        <strain evidence="17">cv. CVL-1</strain>
        <tissue evidence="16">Whole seedling</tissue>
    </source>
</reference>
<dbReference type="InterPro" id="IPR000719">
    <property type="entry name" value="Prot_kinase_dom"/>
</dbReference>
<dbReference type="PANTHER" id="PTHR34590:SF5">
    <property type="entry name" value="OS04G0586500 PROTEIN"/>
    <property type="match status" value="1"/>
</dbReference>
<dbReference type="Gramene" id="OMO97460">
    <property type="protein sequence ID" value="OMO97460"/>
    <property type="gene ID" value="CCACVL1_04557"/>
</dbReference>
<keyword evidence="6 12" id="KW-0547">Nucleotide-binding</keyword>
<dbReference type="Gene3D" id="2.60.120.430">
    <property type="entry name" value="Galactose-binding lectin"/>
    <property type="match status" value="2"/>
</dbReference>
<feature type="chain" id="PRO_5012661343" description="Protein kinase domain-containing protein" evidence="14">
    <location>
        <begin position="26"/>
        <end position="880"/>
    </location>
</feature>
<keyword evidence="3" id="KW-0808">Transferase</keyword>
<dbReference type="Pfam" id="PF12819">
    <property type="entry name" value="Malectin_like"/>
    <property type="match status" value="1"/>
</dbReference>
<keyword evidence="10 13" id="KW-0472">Membrane</keyword>
<evidence type="ECO:0000256" key="14">
    <source>
        <dbReference type="SAM" id="SignalP"/>
    </source>
</evidence>
<feature type="binding site" evidence="12">
    <location>
        <position position="534"/>
    </location>
    <ligand>
        <name>ATP</name>
        <dbReference type="ChEBI" id="CHEBI:30616"/>
    </ligand>
</feature>
<dbReference type="AlphaFoldDB" id="A0A1R3JRN2"/>
<dbReference type="GO" id="GO:0005524">
    <property type="term" value="F:ATP binding"/>
    <property type="evidence" value="ECO:0007669"/>
    <property type="project" value="UniProtKB-UniRule"/>
</dbReference>
<dbReference type="FunFam" id="3.30.200.20:FF:000645">
    <property type="entry name" value="Receptor-like protein kinase FERONIA"/>
    <property type="match status" value="1"/>
</dbReference>
<dbReference type="OrthoDB" id="1720310at2759"/>
<evidence type="ECO:0000256" key="3">
    <source>
        <dbReference type="ARBA" id="ARBA00022679"/>
    </source>
</evidence>
<gene>
    <name evidence="16" type="ORF">CCACVL1_04557</name>
</gene>
<dbReference type="OMA" id="QVFINSQ"/>
<dbReference type="SUPFAM" id="SSF56112">
    <property type="entry name" value="Protein kinase-like (PK-like)"/>
    <property type="match status" value="1"/>
</dbReference>
<evidence type="ECO:0000256" key="9">
    <source>
        <dbReference type="ARBA" id="ARBA00022989"/>
    </source>
</evidence>
<dbReference type="PROSITE" id="PS00107">
    <property type="entry name" value="PROTEIN_KINASE_ATP"/>
    <property type="match status" value="1"/>
</dbReference>
<name>A0A1R3JRN2_COCAP</name>
<dbReference type="Pfam" id="PF07714">
    <property type="entry name" value="PK_Tyr_Ser-Thr"/>
    <property type="match status" value="1"/>
</dbReference>
<feature type="domain" description="Protein kinase" evidence="15">
    <location>
        <begin position="505"/>
        <end position="778"/>
    </location>
</feature>
<dbReference type="GO" id="GO:0010038">
    <property type="term" value="P:response to metal ion"/>
    <property type="evidence" value="ECO:0007669"/>
    <property type="project" value="UniProtKB-ARBA"/>
</dbReference>
<evidence type="ECO:0000256" key="2">
    <source>
        <dbReference type="ARBA" id="ARBA00022527"/>
    </source>
</evidence>
<keyword evidence="17" id="KW-1185">Reference proteome</keyword>
<sequence length="880" mass="98419">MSMVNFSMIIPITLFFAFLTKSVQPQNVPTDNITLNCGATSDTNSSDGRFWTGDHKGSKFGPFESTRNPSATYEADNQGGGSVPTVPYMTARVSTSEFNYSFPVTPGQKFLRLYFHPASYGGFHESKAFFSVKTGSFTLLKNFSASLVAQSLKVDSFVREFCLNVEEKHDQVLNLSFTPTSNDTYAFINGIEIVSMPTNLYYTPPDNGNDAPTFIGQTNPYSVDNRTALQTVYRLNVGGKTISPVEDSGNLFRLWSDDIGYMSTNSYLTENTTAPIQYTIRTPNYVAPVEVYQTARTMGPNLTYNKQHNLTWVLPVDSGFMYMVRLHFCEMQDLIDKVSKRRFTVFINSQVAEPAADVIRWTEHSNVPTYKDYVLRQENSKPNLTIDLHPTANNAIYFDVILNGIEVFKLSHFDGNLAGLNPQVSSVSQPAEPPNGKSKEKQRMVITGVGCALGLLVLLLVLASMVVWRYRKSHNKGKSRKPSLLPEELCRHFSLDEIKDATRNFDDDLVIGKGGFGKVYKGFLDEGETIVAIKRLNPESGQGLKEFLTEIEMLSQLRHVHLVSLIGYCNEKTEMILVYDFMSNGTLSDHLYGTSSNYDPLTWKQRLEICKGAAIVLNYLHTEVKHTVIHRDVKTNNILLDDKFTAKVSDFGLSKTGPKDDMLNTNVKGTFGYLDPEYARGHTLTDKSDVYSFGVVLFEVLCARKALDRNLPEGQVSLVHWARKCIADGSLYEVIDPVLKRKIAPECFNVFVEIAESCIAEAGANRPSMNDVMEKLRFAIELQEAADYEKKKMDPEYEPSYQDIVFPVARDMDFDDESEISDSEFSTIDSSIFNRSSVLDSYTTGMTSTIGSTSSSFLIHGSTSSSDLFSSNNNTKSTVH</sequence>
<protein>
    <recommendedName>
        <fullName evidence="15">Protein kinase domain-containing protein</fullName>
    </recommendedName>
</protein>
<evidence type="ECO:0000256" key="8">
    <source>
        <dbReference type="ARBA" id="ARBA00022840"/>
    </source>
</evidence>
<dbReference type="FunFam" id="2.60.120.430:FF:000007">
    <property type="entry name" value="FERONIA receptor-like kinase"/>
    <property type="match status" value="1"/>
</dbReference>
<dbReference type="Gene3D" id="3.30.200.20">
    <property type="entry name" value="Phosphorylase Kinase, domain 1"/>
    <property type="match status" value="1"/>
</dbReference>
<dbReference type="PROSITE" id="PS50011">
    <property type="entry name" value="PROTEIN_KINASE_DOM"/>
    <property type="match status" value="1"/>
</dbReference>
<dbReference type="InterPro" id="IPR045272">
    <property type="entry name" value="ANXUR1/2-like"/>
</dbReference>
<evidence type="ECO:0000256" key="13">
    <source>
        <dbReference type="SAM" id="Phobius"/>
    </source>
</evidence>
<dbReference type="InterPro" id="IPR024788">
    <property type="entry name" value="Malectin-like_Carb-bd_dom"/>
</dbReference>
<evidence type="ECO:0000256" key="10">
    <source>
        <dbReference type="ARBA" id="ARBA00023136"/>
    </source>
</evidence>
<dbReference type="SMART" id="SM00220">
    <property type="entry name" value="S_TKc"/>
    <property type="match status" value="1"/>
</dbReference>